<keyword evidence="2 10" id="KW-0158">Chromosome</keyword>
<evidence type="ECO:0000259" key="11">
    <source>
        <dbReference type="Pfam" id="PF03531"/>
    </source>
</evidence>
<accession>A0A0C3QRX6</accession>
<dbReference type="STRING" id="1051891.A0A0C3QRX6"/>
<dbReference type="Proteomes" id="UP000054248">
    <property type="component" value="Unassembled WGS sequence"/>
</dbReference>
<dbReference type="Pfam" id="PF17292">
    <property type="entry name" value="POB3_N"/>
    <property type="match status" value="1"/>
</dbReference>
<feature type="domain" description="FACT complex subunit SSRP1/POB3 N-terminal PH" evidence="13">
    <location>
        <begin position="1"/>
        <end position="45"/>
    </location>
</feature>
<dbReference type="Gene3D" id="2.30.29.220">
    <property type="entry name" value="Structure-specific recognition protein (SSRP1)"/>
    <property type="match status" value="1"/>
</dbReference>
<gene>
    <name evidence="15" type="ORF">M407DRAFT_67867</name>
</gene>
<dbReference type="GO" id="GO:0031491">
    <property type="term" value="F:nucleosome binding"/>
    <property type="evidence" value="ECO:0007669"/>
    <property type="project" value="TreeGrafter"/>
</dbReference>
<evidence type="ECO:0000256" key="2">
    <source>
        <dbReference type="ARBA" id="ARBA00022454"/>
    </source>
</evidence>
<comment type="function">
    <text evidence="9 10">Component of the FACT complex, a general chromatin factor that acts to reorganize nucleosomes. The FACT complex is involved in multiple processes that require DNA as a template such as mRNA elongation, DNA replication and DNA repair. During transcription elongation the FACT complex acts as a histone chaperone that both destabilizes and restores nucleosomal structure. It facilitates the passage of RNA polymerase II and transcription by promoting the dissociation of one histone H2A-H2B dimer from the nucleosome, then subsequently promotes the reestablishment of the nucleosome following the passage of RNA polymerase II.</text>
</comment>
<keyword evidence="3 10" id="KW-0235">DNA replication</keyword>
<comment type="subcellular location">
    <subcellularLocation>
        <location evidence="10">Nucleus</location>
    </subcellularLocation>
    <subcellularLocation>
        <location evidence="10">Chromosome</location>
    </subcellularLocation>
</comment>
<dbReference type="SUPFAM" id="SSF50729">
    <property type="entry name" value="PH domain-like"/>
    <property type="match status" value="1"/>
</dbReference>
<dbReference type="GO" id="GO:0003677">
    <property type="term" value="F:DNA binding"/>
    <property type="evidence" value="ECO:0007669"/>
    <property type="project" value="InterPro"/>
</dbReference>
<keyword evidence="7 10" id="KW-0234">DNA repair</keyword>
<evidence type="ECO:0000256" key="4">
    <source>
        <dbReference type="ARBA" id="ARBA00022763"/>
    </source>
</evidence>
<evidence type="ECO:0000256" key="7">
    <source>
        <dbReference type="ARBA" id="ARBA00023204"/>
    </source>
</evidence>
<protein>
    <recommendedName>
        <fullName evidence="10">FACT complex subunit POB3</fullName>
    </recommendedName>
</protein>
<evidence type="ECO:0000259" key="14">
    <source>
        <dbReference type="Pfam" id="PF21103"/>
    </source>
</evidence>
<evidence type="ECO:0000313" key="16">
    <source>
        <dbReference type="Proteomes" id="UP000054248"/>
    </source>
</evidence>
<dbReference type="InterPro" id="IPR050454">
    <property type="entry name" value="RTT106/SSRP1_HistChap/FACT"/>
</dbReference>
<keyword evidence="6 10" id="KW-0804">Transcription</keyword>
<evidence type="ECO:0000256" key="5">
    <source>
        <dbReference type="ARBA" id="ARBA00023015"/>
    </source>
</evidence>
<dbReference type="PRINTS" id="PR00887">
    <property type="entry name" value="SSRCOGNITION"/>
</dbReference>
<reference evidence="16" key="2">
    <citation type="submission" date="2015-01" db="EMBL/GenBank/DDBJ databases">
        <title>Evolutionary Origins and Diversification of the Mycorrhizal Mutualists.</title>
        <authorList>
            <consortium name="DOE Joint Genome Institute"/>
            <consortium name="Mycorrhizal Genomics Consortium"/>
            <person name="Kohler A."/>
            <person name="Kuo A."/>
            <person name="Nagy L.G."/>
            <person name="Floudas D."/>
            <person name="Copeland A."/>
            <person name="Barry K.W."/>
            <person name="Cichocki N."/>
            <person name="Veneault-Fourrey C."/>
            <person name="LaButti K."/>
            <person name="Lindquist E.A."/>
            <person name="Lipzen A."/>
            <person name="Lundell T."/>
            <person name="Morin E."/>
            <person name="Murat C."/>
            <person name="Riley R."/>
            <person name="Ohm R."/>
            <person name="Sun H."/>
            <person name="Tunlid A."/>
            <person name="Henrissat B."/>
            <person name="Grigoriev I.V."/>
            <person name="Hibbett D.S."/>
            <person name="Martin F."/>
        </authorList>
    </citation>
    <scope>NUCLEOTIDE SEQUENCE [LARGE SCALE GENOMIC DNA]</scope>
    <source>
        <strain evidence="16">MUT 4182</strain>
    </source>
</reference>
<dbReference type="PANTHER" id="PTHR45849:SF1">
    <property type="entry name" value="FACT COMPLEX SUBUNIT SSRP1"/>
    <property type="match status" value="1"/>
</dbReference>
<dbReference type="InterPro" id="IPR000969">
    <property type="entry name" value="SSRP1/POB3"/>
</dbReference>
<evidence type="ECO:0000256" key="8">
    <source>
        <dbReference type="ARBA" id="ARBA00023242"/>
    </source>
</evidence>
<dbReference type="GO" id="GO:0035101">
    <property type="term" value="C:FACT complex"/>
    <property type="evidence" value="ECO:0007669"/>
    <property type="project" value="TreeGrafter"/>
</dbReference>
<dbReference type="Gene3D" id="2.30.29.30">
    <property type="entry name" value="Pleckstrin-homology domain (PH domain)/Phosphotyrosine-binding domain (PTB)"/>
    <property type="match status" value="2"/>
</dbReference>
<dbReference type="AlphaFoldDB" id="A0A0C3QRX6"/>
<dbReference type="InterPro" id="IPR035417">
    <property type="entry name" value="SSRP1/POB3_N"/>
</dbReference>
<dbReference type="InterPro" id="IPR038167">
    <property type="entry name" value="SSRP1_sf"/>
</dbReference>
<dbReference type="EMBL" id="KN822962">
    <property type="protein sequence ID" value="KIO31581.1"/>
    <property type="molecule type" value="Genomic_DNA"/>
</dbReference>
<keyword evidence="5 10" id="KW-0805">Transcription regulation</keyword>
<evidence type="ECO:0000256" key="3">
    <source>
        <dbReference type="ARBA" id="ARBA00022705"/>
    </source>
</evidence>
<evidence type="ECO:0000256" key="6">
    <source>
        <dbReference type="ARBA" id="ARBA00023163"/>
    </source>
</evidence>
<feature type="domain" description="SSRP1 dimerization" evidence="11">
    <location>
        <begin position="53"/>
        <end position="130"/>
    </location>
</feature>
<organism evidence="15 16">
    <name type="scientific">Tulasnella calospora MUT 4182</name>
    <dbReference type="NCBI Taxonomy" id="1051891"/>
    <lineage>
        <taxon>Eukaryota</taxon>
        <taxon>Fungi</taxon>
        <taxon>Dikarya</taxon>
        <taxon>Basidiomycota</taxon>
        <taxon>Agaricomycotina</taxon>
        <taxon>Agaricomycetes</taxon>
        <taxon>Cantharellales</taxon>
        <taxon>Tulasnellaceae</taxon>
        <taxon>Tulasnella</taxon>
    </lineage>
</organism>
<dbReference type="FunFam" id="2.30.29.150:FF:000001">
    <property type="entry name" value="Fact complex subunit ssrp1"/>
    <property type="match status" value="1"/>
</dbReference>
<evidence type="ECO:0000259" key="12">
    <source>
        <dbReference type="Pfam" id="PF08512"/>
    </source>
</evidence>
<dbReference type="Pfam" id="PF03531">
    <property type="entry name" value="SSrecog"/>
    <property type="match status" value="1"/>
</dbReference>
<dbReference type="PANTHER" id="PTHR45849">
    <property type="entry name" value="FACT COMPLEX SUBUNIT SSRP1"/>
    <property type="match status" value="1"/>
</dbReference>
<dbReference type="Pfam" id="PF08512">
    <property type="entry name" value="Rttp106-like_middle"/>
    <property type="match status" value="1"/>
</dbReference>
<reference evidence="15 16" key="1">
    <citation type="submission" date="2014-04" db="EMBL/GenBank/DDBJ databases">
        <authorList>
            <consortium name="DOE Joint Genome Institute"/>
            <person name="Kuo A."/>
            <person name="Girlanda M."/>
            <person name="Perotto S."/>
            <person name="Kohler A."/>
            <person name="Nagy L.G."/>
            <person name="Floudas D."/>
            <person name="Copeland A."/>
            <person name="Barry K.W."/>
            <person name="Cichocki N."/>
            <person name="Veneault-Fourrey C."/>
            <person name="LaButti K."/>
            <person name="Lindquist E.A."/>
            <person name="Lipzen A."/>
            <person name="Lundell T."/>
            <person name="Morin E."/>
            <person name="Murat C."/>
            <person name="Sun H."/>
            <person name="Tunlid A."/>
            <person name="Henrissat B."/>
            <person name="Grigoriev I.V."/>
            <person name="Hibbett D.S."/>
            <person name="Martin F."/>
            <person name="Nordberg H.P."/>
            <person name="Cantor M.N."/>
            <person name="Hua S.X."/>
        </authorList>
    </citation>
    <scope>NUCLEOTIDE SEQUENCE [LARGE SCALE GENOMIC DNA]</scope>
    <source>
        <strain evidence="15 16">MUT 4182</strain>
    </source>
</reference>
<name>A0A0C3QRX6_9AGAM</name>
<dbReference type="HOGENOM" id="CLU_017374_3_1_1"/>
<dbReference type="GO" id="GO:0006260">
    <property type="term" value="P:DNA replication"/>
    <property type="evidence" value="ECO:0007669"/>
    <property type="project" value="UniProtKB-KW"/>
</dbReference>
<dbReference type="InterPro" id="IPR011993">
    <property type="entry name" value="PH-like_dom_sf"/>
</dbReference>
<sequence length="354" mass="40115">RVARNFQLRVTLKQDRRRETFDGFQRDDHDKIASFVKQHYSLALETVEVGVKGWNWGSTDVRGGDLAFLVSNRTIFEVPLARIANSNIVGKTEVTLEFAPQAGAPSVQGKNKGRAPAHDDLVEMRLFVPGPRARGSDEEQSEAEDNDVTAAQAFHDMIKEKAEIGQVIGEGIVTFSEILVQTPRGRYDIDMFPSFLRLRGKTYDYKVLYSSVTRIFLLPKPDEIHVQLVVGLDPPIRQGQTQYPYLVLNFSREEELDIELNIDQETIDSKYEGKLQKKYDLPTYRVVSEVFRGLSGRKMIAPGSFASRDNQHGIKANMKAVTGELYFLEKSLIFVAKQPTVIDYADIHQIVFSR</sequence>
<dbReference type="GO" id="GO:0006281">
    <property type="term" value="P:DNA repair"/>
    <property type="evidence" value="ECO:0007669"/>
    <property type="project" value="UniProtKB-KW"/>
</dbReference>
<feature type="domain" description="Histone chaperone RTT106/FACT complex subunit SPT16-like middle" evidence="12">
    <location>
        <begin position="312"/>
        <end position="354"/>
    </location>
</feature>
<dbReference type="CDD" id="cd13230">
    <property type="entry name" value="PH1_SSRP1-like"/>
    <property type="match status" value="1"/>
</dbReference>
<keyword evidence="8 10" id="KW-0539">Nucleus</keyword>
<keyword evidence="16" id="KW-1185">Reference proteome</keyword>
<dbReference type="InterPro" id="IPR048993">
    <property type="entry name" value="SSRP1-like_PH1"/>
</dbReference>
<evidence type="ECO:0000259" key="13">
    <source>
        <dbReference type="Pfam" id="PF17292"/>
    </source>
</evidence>
<dbReference type="GO" id="GO:0042393">
    <property type="term" value="F:histone binding"/>
    <property type="evidence" value="ECO:0007669"/>
    <property type="project" value="TreeGrafter"/>
</dbReference>
<proteinExistence type="inferred from homology"/>
<comment type="similarity">
    <text evidence="1 10">Belongs to the SSRP1 family.</text>
</comment>
<evidence type="ECO:0000256" key="1">
    <source>
        <dbReference type="ARBA" id="ARBA00010060"/>
    </source>
</evidence>
<dbReference type="InterPro" id="IPR013719">
    <property type="entry name" value="RTT106/SPT16-like_middle_dom"/>
</dbReference>
<dbReference type="Pfam" id="PF21103">
    <property type="entry name" value="PH1_SSRP1-like"/>
    <property type="match status" value="1"/>
</dbReference>
<feature type="domain" description="FACT complex subunit SSRP1-like first PH" evidence="14">
    <location>
        <begin position="171"/>
        <end position="298"/>
    </location>
</feature>
<dbReference type="InterPro" id="IPR024954">
    <property type="entry name" value="SSRP1_DD"/>
</dbReference>
<keyword evidence="4 10" id="KW-0227">DNA damage</keyword>
<evidence type="ECO:0000256" key="10">
    <source>
        <dbReference type="RuleBase" id="RU364013"/>
    </source>
</evidence>
<feature type="non-terminal residue" evidence="15">
    <location>
        <position position="1"/>
    </location>
</feature>
<evidence type="ECO:0000256" key="9">
    <source>
        <dbReference type="ARBA" id="ARBA00025370"/>
    </source>
</evidence>
<dbReference type="OrthoDB" id="498543at2759"/>
<dbReference type="Gene3D" id="2.30.29.150">
    <property type="match status" value="1"/>
</dbReference>
<evidence type="ECO:0000313" key="15">
    <source>
        <dbReference type="EMBL" id="KIO31581.1"/>
    </source>
</evidence>